<dbReference type="RefSeq" id="WP_126954121.1">
    <property type="nucleotide sequence ID" value="NZ_RZGR01000028.1"/>
</dbReference>
<dbReference type="PANTHER" id="PTHR37422">
    <property type="entry name" value="TEICHURONIC ACID BIOSYNTHESIS PROTEIN TUAE"/>
    <property type="match status" value="1"/>
</dbReference>
<feature type="transmembrane region" description="Helical" evidence="5">
    <location>
        <begin position="156"/>
        <end position="175"/>
    </location>
</feature>
<feature type="transmembrane region" description="Helical" evidence="5">
    <location>
        <begin position="204"/>
        <end position="221"/>
    </location>
</feature>
<feature type="transmembrane region" description="Helical" evidence="5">
    <location>
        <begin position="122"/>
        <end position="144"/>
    </location>
</feature>
<keyword evidence="2 5" id="KW-0812">Transmembrane</keyword>
<feature type="transmembrane region" description="Helical" evidence="5">
    <location>
        <begin position="12"/>
        <end position="31"/>
    </location>
</feature>
<dbReference type="GO" id="GO:0016874">
    <property type="term" value="F:ligase activity"/>
    <property type="evidence" value="ECO:0007669"/>
    <property type="project" value="UniProtKB-KW"/>
</dbReference>
<keyword evidence="3 5" id="KW-1133">Transmembrane helix</keyword>
<evidence type="ECO:0000256" key="5">
    <source>
        <dbReference type="SAM" id="Phobius"/>
    </source>
</evidence>
<dbReference type="InterPro" id="IPR051533">
    <property type="entry name" value="WaaL-like"/>
</dbReference>
<dbReference type="Pfam" id="PF04932">
    <property type="entry name" value="Wzy_C"/>
    <property type="match status" value="1"/>
</dbReference>
<evidence type="ECO:0000256" key="3">
    <source>
        <dbReference type="ARBA" id="ARBA00022989"/>
    </source>
</evidence>
<feature type="transmembrane region" description="Helical" evidence="5">
    <location>
        <begin position="182"/>
        <end position="198"/>
    </location>
</feature>
<feature type="transmembrane region" description="Helical" evidence="5">
    <location>
        <begin position="348"/>
        <end position="367"/>
    </location>
</feature>
<accession>A0A3S0V9V7</accession>
<proteinExistence type="predicted"/>
<feature type="transmembrane region" description="Helical" evidence="5">
    <location>
        <begin position="321"/>
        <end position="341"/>
    </location>
</feature>
<evidence type="ECO:0000256" key="1">
    <source>
        <dbReference type="ARBA" id="ARBA00004141"/>
    </source>
</evidence>
<comment type="subcellular location">
    <subcellularLocation>
        <location evidence="1">Membrane</location>
        <topology evidence="1">Multi-pass membrane protein</topology>
    </subcellularLocation>
</comment>
<evidence type="ECO:0000259" key="6">
    <source>
        <dbReference type="Pfam" id="PF04932"/>
    </source>
</evidence>
<dbReference type="GO" id="GO:0016020">
    <property type="term" value="C:membrane"/>
    <property type="evidence" value="ECO:0007669"/>
    <property type="project" value="UniProtKB-SubCell"/>
</dbReference>
<protein>
    <submittedName>
        <fullName evidence="7">O-antigen ligase family protein</fullName>
    </submittedName>
</protein>
<keyword evidence="4 5" id="KW-0472">Membrane</keyword>
<dbReference type="EMBL" id="RZGR01000028">
    <property type="protein sequence ID" value="RUQ84134.1"/>
    <property type="molecule type" value="Genomic_DNA"/>
</dbReference>
<dbReference type="Proteomes" id="UP000288012">
    <property type="component" value="Unassembled WGS sequence"/>
</dbReference>
<keyword evidence="7" id="KW-0436">Ligase</keyword>
<evidence type="ECO:0000256" key="4">
    <source>
        <dbReference type="ARBA" id="ARBA00023136"/>
    </source>
</evidence>
<keyword evidence="8" id="KW-1185">Reference proteome</keyword>
<feature type="transmembrane region" description="Helical" evidence="5">
    <location>
        <begin position="65"/>
        <end position="85"/>
    </location>
</feature>
<name>A0A3S0V9V7_9GAMM</name>
<feature type="domain" description="O-antigen ligase-related" evidence="6">
    <location>
        <begin position="192"/>
        <end position="336"/>
    </location>
</feature>
<reference evidence="7 8" key="1">
    <citation type="submission" date="2018-12" db="EMBL/GenBank/DDBJ databases">
        <title>Legionella sp,whole genome shotgun sequence.</title>
        <authorList>
            <person name="Wu H."/>
        </authorList>
    </citation>
    <scope>NUCLEOTIDE SEQUENCE [LARGE SCALE GENOMIC DNA]</scope>
    <source>
        <strain evidence="8">km714</strain>
    </source>
</reference>
<evidence type="ECO:0000313" key="7">
    <source>
        <dbReference type="EMBL" id="RUQ84134.1"/>
    </source>
</evidence>
<dbReference type="AlphaFoldDB" id="A0A3S0V9V7"/>
<feature type="transmembrane region" description="Helical" evidence="5">
    <location>
        <begin position="373"/>
        <end position="392"/>
    </location>
</feature>
<evidence type="ECO:0000256" key="2">
    <source>
        <dbReference type="ARBA" id="ARBA00022692"/>
    </source>
</evidence>
<feature type="transmembrane region" description="Helical" evidence="5">
    <location>
        <begin position="226"/>
        <end position="242"/>
    </location>
</feature>
<dbReference type="OrthoDB" id="9795248at2"/>
<gene>
    <name evidence="7" type="ORF">EKM59_08925</name>
</gene>
<dbReference type="InterPro" id="IPR007016">
    <property type="entry name" value="O-antigen_ligase-rel_domated"/>
</dbReference>
<dbReference type="PANTHER" id="PTHR37422:SF13">
    <property type="entry name" value="LIPOPOLYSACCHARIDE BIOSYNTHESIS PROTEIN PA4999-RELATED"/>
    <property type="match status" value="1"/>
</dbReference>
<organism evidence="7 8">
    <name type="scientific">Legionella septentrionalis</name>
    <dbReference type="NCBI Taxonomy" id="2498109"/>
    <lineage>
        <taxon>Bacteria</taxon>
        <taxon>Pseudomonadati</taxon>
        <taxon>Pseudomonadota</taxon>
        <taxon>Gammaproteobacteria</taxon>
        <taxon>Legionellales</taxon>
        <taxon>Legionellaceae</taxon>
        <taxon>Legionella</taxon>
    </lineage>
</organism>
<comment type="caution">
    <text evidence="7">The sequence shown here is derived from an EMBL/GenBank/DDBJ whole genome shotgun (WGS) entry which is preliminary data.</text>
</comment>
<sequence>MMPGITITRGQLTAQSMLPFFLALTVFAIPISSTAKSVFLFLSVSSIVFSPVYRQDLLNTLNKPWCKAALSLFFVAFVACFWSRASHHDQMLVIEKYSKLLYLPILAVGFQNKRTRSLAIHAFLLAMTITCTLSILKLAGFVKYHGDDPGHVFRNHIMTGYMMAFASYLSALLFVRARGKHRALYAVLCLFFSYQIWFVNTGRTGYVIYALLMMLLILQILSWRQAILAGILGFAALTMLYYENADLHARVAQVAADWQHYQQDNKDTSIGYRLQFHEFARELFSRRPWFGNGTGGFTYSFAKEKPVPSWDRKLLEPHSQYWLIASEFGIAGLVLLGFFFGSLFFSAFRLKTMGVIAIAVLLPFMAGNLSDSLLFYSGTGYFFILFMALCLGESIRPEPVNSFEFNVEEVARN</sequence>
<evidence type="ECO:0000313" key="8">
    <source>
        <dbReference type="Proteomes" id="UP000288012"/>
    </source>
</evidence>